<proteinExistence type="predicted"/>
<accession>A0ABV1C2K6</accession>
<evidence type="ECO:0000259" key="3">
    <source>
        <dbReference type="PROSITE" id="PS50977"/>
    </source>
</evidence>
<feature type="domain" description="HTH tetR-type" evidence="3">
    <location>
        <begin position="6"/>
        <end position="66"/>
    </location>
</feature>
<evidence type="ECO:0000313" key="4">
    <source>
        <dbReference type="EMBL" id="MEQ2385387.1"/>
    </source>
</evidence>
<dbReference type="RefSeq" id="WP_120021033.1">
    <property type="nucleotide sequence ID" value="NZ_JBBMEN010000004.1"/>
</dbReference>
<keyword evidence="1 2" id="KW-0238">DNA-binding</keyword>
<evidence type="ECO:0000313" key="5">
    <source>
        <dbReference type="Proteomes" id="UP001465119"/>
    </source>
</evidence>
<dbReference type="InterPro" id="IPR036271">
    <property type="entry name" value="Tet_transcr_reg_TetR-rel_C_sf"/>
</dbReference>
<dbReference type="Proteomes" id="UP001465119">
    <property type="component" value="Unassembled WGS sequence"/>
</dbReference>
<reference evidence="4 5" key="1">
    <citation type="submission" date="2024-03" db="EMBL/GenBank/DDBJ databases">
        <title>Human intestinal bacterial collection.</title>
        <authorList>
            <person name="Pauvert C."/>
            <person name="Hitch T.C.A."/>
            <person name="Clavel T."/>
        </authorList>
    </citation>
    <scope>NUCLEOTIDE SEQUENCE [LARGE SCALE GENOMIC DNA]</scope>
    <source>
        <strain evidence="4 5">CLA-AA-H281</strain>
    </source>
</reference>
<evidence type="ECO:0000256" key="2">
    <source>
        <dbReference type="PROSITE-ProRule" id="PRU00335"/>
    </source>
</evidence>
<dbReference type="Pfam" id="PF00440">
    <property type="entry name" value="TetR_N"/>
    <property type="match status" value="1"/>
</dbReference>
<evidence type="ECO:0000256" key="1">
    <source>
        <dbReference type="ARBA" id="ARBA00023125"/>
    </source>
</evidence>
<dbReference type="Gene3D" id="1.10.357.10">
    <property type="entry name" value="Tetracycline Repressor, domain 2"/>
    <property type="match status" value="1"/>
</dbReference>
<dbReference type="PROSITE" id="PS50977">
    <property type="entry name" value="HTH_TETR_2"/>
    <property type="match status" value="1"/>
</dbReference>
<name>A0ABV1C2K6_9FIRM</name>
<dbReference type="InterPro" id="IPR009057">
    <property type="entry name" value="Homeodomain-like_sf"/>
</dbReference>
<feature type="DNA-binding region" description="H-T-H motif" evidence="2">
    <location>
        <begin position="29"/>
        <end position="48"/>
    </location>
</feature>
<sequence>MPAKKQVTKEMILGAALRVLMEGGTEAVNVKSLAAELGCSTQPIYLSFDNMDALRKELIPTAVNKFVELMQKECGSTRVHLYGIEYICLARQQPELFRFLFMRSQAFAEMKQVLLPIIDRTIDELMEQYHLDRAAADELHDQLWMHTHGIAAMIATDYCDWDMSKAQRMLNRCQKALVREYEA</sequence>
<comment type="caution">
    <text evidence="4">The sequence shown here is derived from an EMBL/GenBank/DDBJ whole genome shotgun (WGS) entry which is preliminary data.</text>
</comment>
<protein>
    <submittedName>
        <fullName evidence="4">Helix-turn-helix domain-containing protein</fullName>
    </submittedName>
</protein>
<dbReference type="EMBL" id="JBBMEN010000004">
    <property type="protein sequence ID" value="MEQ2385387.1"/>
    <property type="molecule type" value="Genomic_DNA"/>
</dbReference>
<dbReference type="InterPro" id="IPR001647">
    <property type="entry name" value="HTH_TetR"/>
</dbReference>
<keyword evidence="5" id="KW-1185">Reference proteome</keyword>
<organism evidence="4 5">
    <name type="scientific">Faecalibacterium intestinale</name>
    <dbReference type="NCBI Taxonomy" id="3133155"/>
    <lineage>
        <taxon>Bacteria</taxon>
        <taxon>Bacillati</taxon>
        <taxon>Bacillota</taxon>
        <taxon>Clostridia</taxon>
        <taxon>Eubacteriales</taxon>
        <taxon>Oscillospiraceae</taxon>
        <taxon>Faecalibacterium</taxon>
    </lineage>
</organism>
<gene>
    <name evidence="4" type="ORF">WMO20_05490</name>
</gene>
<dbReference type="SUPFAM" id="SSF48498">
    <property type="entry name" value="Tetracyclin repressor-like, C-terminal domain"/>
    <property type="match status" value="1"/>
</dbReference>
<dbReference type="SUPFAM" id="SSF46689">
    <property type="entry name" value="Homeodomain-like"/>
    <property type="match status" value="1"/>
</dbReference>